<dbReference type="Pfam" id="PF00084">
    <property type="entry name" value="Sushi"/>
    <property type="match status" value="1"/>
</dbReference>
<proteinExistence type="predicted"/>
<evidence type="ECO:0000256" key="2">
    <source>
        <dbReference type="PROSITE-ProRule" id="PRU00302"/>
    </source>
</evidence>
<dbReference type="OrthoDB" id="406096at2759"/>
<gene>
    <name evidence="6" type="primary">LOC109378209</name>
</gene>
<keyword evidence="2" id="KW-0768">Sushi</keyword>
<evidence type="ECO:0000256" key="1">
    <source>
        <dbReference type="ARBA" id="ARBA00023157"/>
    </source>
</evidence>
<feature type="chain" id="PRO_5034084534" evidence="3">
    <location>
        <begin position="23"/>
        <end position="118"/>
    </location>
</feature>
<dbReference type="Proteomes" id="UP000694851">
    <property type="component" value="Unplaced"/>
</dbReference>
<organism evidence="5 6">
    <name type="scientific">Hipposideros armiger</name>
    <name type="common">Great Himalayan leaf-nosed bat</name>
    <dbReference type="NCBI Taxonomy" id="186990"/>
    <lineage>
        <taxon>Eukaryota</taxon>
        <taxon>Metazoa</taxon>
        <taxon>Chordata</taxon>
        <taxon>Craniata</taxon>
        <taxon>Vertebrata</taxon>
        <taxon>Euteleostomi</taxon>
        <taxon>Mammalia</taxon>
        <taxon>Eutheria</taxon>
        <taxon>Laurasiatheria</taxon>
        <taxon>Chiroptera</taxon>
        <taxon>Yinpterochiroptera</taxon>
        <taxon>Rhinolophoidea</taxon>
        <taxon>Hipposideridae</taxon>
        <taxon>Hipposideros</taxon>
    </lineage>
</organism>
<keyword evidence="1" id="KW-1015">Disulfide bond</keyword>
<dbReference type="Gene3D" id="2.10.70.10">
    <property type="entry name" value="Complement Module, domain 1"/>
    <property type="match status" value="1"/>
</dbReference>
<evidence type="ECO:0000313" key="5">
    <source>
        <dbReference type="Proteomes" id="UP000694851"/>
    </source>
</evidence>
<dbReference type="PROSITE" id="PS50923">
    <property type="entry name" value="SUSHI"/>
    <property type="match status" value="1"/>
</dbReference>
<evidence type="ECO:0000256" key="3">
    <source>
        <dbReference type="SAM" id="SignalP"/>
    </source>
</evidence>
<evidence type="ECO:0000313" key="6">
    <source>
        <dbReference type="RefSeq" id="XP_019490217.1"/>
    </source>
</evidence>
<accession>A0A8B7QPS5</accession>
<dbReference type="InterPro" id="IPR035976">
    <property type="entry name" value="Sushi/SCR/CCP_sf"/>
</dbReference>
<dbReference type="KEGG" id="hai:109378209"/>
<sequence>MLRLLLGVTVLLLLLCPQAVRSDCSLPPDVPNAQPDLEGRTSFPEGSTVTYKCNKDFVKVPGKIATITCIKDNEWSSIAEFCNRKFFLSFYKNYENGMCLFMRMECVLSNFTPLWSDV</sequence>
<keyword evidence="5" id="KW-1185">Reference proteome</keyword>
<feature type="domain" description="Sushi" evidence="4">
    <location>
        <begin position="22"/>
        <end position="84"/>
    </location>
</feature>
<dbReference type="InterPro" id="IPR000436">
    <property type="entry name" value="Sushi_SCR_CCP_dom"/>
</dbReference>
<dbReference type="RefSeq" id="XP_019490217.1">
    <property type="nucleotide sequence ID" value="XM_019634672.1"/>
</dbReference>
<dbReference type="AlphaFoldDB" id="A0A8B7QPS5"/>
<evidence type="ECO:0000259" key="4">
    <source>
        <dbReference type="PROSITE" id="PS50923"/>
    </source>
</evidence>
<dbReference type="SMART" id="SM00032">
    <property type="entry name" value="CCP"/>
    <property type="match status" value="1"/>
</dbReference>
<dbReference type="SUPFAM" id="SSF57535">
    <property type="entry name" value="Complement control module/SCR domain"/>
    <property type="match status" value="1"/>
</dbReference>
<comment type="caution">
    <text evidence="2">Lacks conserved residue(s) required for the propagation of feature annotation.</text>
</comment>
<name>A0A8B7QPS5_HIPAR</name>
<feature type="signal peptide" evidence="3">
    <location>
        <begin position="1"/>
        <end position="22"/>
    </location>
</feature>
<keyword evidence="3" id="KW-0732">Signal</keyword>
<dbReference type="GeneID" id="109378209"/>
<dbReference type="CDD" id="cd00033">
    <property type="entry name" value="CCP"/>
    <property type="match status" value="1"/>
</dbReference>
<protein>
    <submittedName>
        <fullName evidence="6">Complement decay-accelerating factor-like</fullName>
    </submittedName>
</protein>
<reference evidence="6" key="1">
    <citation type="submission" date="2025-08" db="UniProtKB">
        <authorList>
            <consortium name="RefSeq"/>
        </authorList>
    </citation>
    <scope>IDENTIFICATION</scope>
    <source>
        <tissue evidence="6">Muscle</tissue>
    </source>
</reference>